<dbReference type="WBParaSite" id="ALUE_0000300901-mRNA-1">
    <property type="protein sequence ID" value="ALUE_0000300901-mRNA-1"/>
    <property type="gene ID" value="ALUE_0000300901"/>
</dbReference>
<name>A0A0M3HN14_ASCLU</name>
<organism evidence="1 2">
    <name type="scientific">Ascaris lumbricoides</name>
    <name type="common">Giant roundworm</name>
    <dbReference type="NCBI Taxonomy" id="6252"/>
    <lineage>
        <taxon>Eukaryota</taxon>
        <taxon>Metazoa</taxon>
        <taxon>Ecdysozoa</taxon>
        <taxon>Nematoda</taxon>
        <taxon>Chromadorea</taxon>
        <taxon>Rhabditida</taxon>
        <taxon>Spirurina</taxon>
        <taxon>Ascaridomorpha</taxon>
        <taxon>Ascaridoidea</taxon>
        <taxon>Ascarididae</taxon>
        <taxon>Ascaris</taxon>
    </lineage>
</organism>
<evidence type="ECO:0000313" key="1">
    <source>
        <dbReference type="Proteomes" id="UP000036681"/>
    </source>
</evidence>
<evidence type="ECO:0000313" key="2">
    <source>
        <dbReference type="WBParaSite" id="ALUE_0000300901-mRNA-1"/>
    </source>
</evidence>
<proteinExistence type="predicted"/>
<sequence length="102" mass="11198">MAAFAESESLVADQLFYSHRRVCRRVFLTVPWTLKHKYRQPANVYVASDALDLSKPVSEAAIAFITLRPVLVWKIAVATPSVSATPDPLTIDRAVAEISGQG</sequence>
<reference evidence="2" key="1">
    <citation type="submission" date="2017-02" db="UniProtKB">
        <authorList>
            <consortium name="WormBaseParasite"/>
        </authorList>
    </citation>
    <scope>IDENTIFICATION</scope>
</reference>
<accession>A0A0M3HN14</accession>
<dbReference type="AlphaFoldDB" id="A0A0M3HN14"/>
<dbReference type="Proteomes" id="UP000036681">
    <property type="component" value="Unplaced"/>
</dbReference>
<keyword evidence="1" id="KW-1185">Reference proteome</keyword>
<protein>
    <submittedName>
        <fullName evidence="2">Transposase</fullName>
    </submittedName>
</protein>